<dbReference type="EMBL" id="CAADRA010000728">
    <property type="protein sequence ID" value="VFT80895.1"/>
    <property type="molecule type" value="Genomic_DNA"/>
</dbReference>
<keyword evidence="5" id="KW-1185">Reference proteome</keyword>
<evidence type="ECO:0000313" key="4">
    <source>
        <dbReference type="EMBL" id="VFT80895.1"/>
    </source>
</evidence>
<dbReference type="InterPro" id="IPR000073">
    <property type="entry name" value="AB_hydrolase_1"/>
</dbReference>
<organism evidence="4 5">
    <name type="scientific">Aphanomyces stellatus</name>
    <dbReference type="NCBI Taxonomy" id="120398"/>
    <lineage>
        <taxon>Eukaryota</taxon>
        <taxon>Sar</taxon>
        <taxon>Stramenopiles</taxon>
        <taxon>Oomycota</taxon>
        <taxon>Saprolegniomycetes</taxon>
        <taxon>Saprolegniales</taxon>
        <taxon>Verrucalvaceae</taxon>
        <taxon>Aphanomyces</taxon>
    </lineage>
</organism>
<feature type="compositionally biased region" description="Basic residues" evidence="1">
    <location>
        <begin position="353"/>
        <end position="368"/>
    </location>
</feature>
<dbReference type="AlphaFoldDB" id="A0A485KAA6"/>
<protein>
    <submittedName>
        <fullName evidence="4">Aste57867_3743 protein</fullName>
    </submittedName>
</protein>
<dbReference type="GO" id="GO:0003824">
    <property type="term" value="F:catalytic activity"/>
    <property type="evidence" value="ECO:0007669"/>
    <property type="project" value="InterPro"/>
</dbReference>
<evidence type="ECO:0000313" key="5">
    <source>
        <dbReference type="Proteomes" id="UP000332933"/>
    </source>
</evidence>
<evidence type="ECO:0000256" key="1">
    <source>
        <dbReference type="SAM" id="MobiDB-lite"/>
    </source>
</evidence>
<name>A0A485KAA6_9STRA</name>
<dbReference type="PANTHER" id="PTHR43433">
    <property type="entry name" value="HYDROLASE, ALPHA/BETA FOLD FAMILY PROTEIN"/>
    <property type="match status" value="1"/>
</dbReference>
<dbReference type="Proteomes" id="UP000332933">
    <property type="component" value="Unassembled WGS sequence"/>
</dbReference>
<dbReference type="SUPFAM" id="SSF53474">
    <property type="entry name" value="alpha/beta-Hydrolases"/>
    <property type="match status" value="1"/>
</dbReference>
<reference evidence="3" key="2">
    <citation type="submission" date="2019-06" db="EMBL/GenBank/DDBJ databases">
        <title>Genomics analysis of Aphanomyces spp. identifies a new class of oomycete effector associated with host adaptation.</title>
        <authorList>
            <person name="Gaulin E."/>
        </authorList>
    </citation>
    <scope>NUCLEOTIDE SEQUENCE</scope>
    <source>
        <strain evidence="3">CBS 578.67</strain>
    </source>
</reference>
<dbReference type="EMBL" id="VJMH01000728">
    <property type="protein sequence ID" value="KAF0714693.1"/>
    <property type="molecule type" value="Genomic_DNA"/>
</dbReference>
<proteinExistence type="predicted"/>
<evidence type="ECO:0000259" key="2">
    <source>
        <dbReference type="Pfam" id="PF00561"/>
    </source>
</evidence>
<sequence length="368" mass="40641">METASSVGDGNENAQTSIAMLDLHEVFHPKTLEAHFNDVRQVLLPNGLRIEYALHGEDDAPEKVVMIMGMQGEKEAWLPLVSTLLHPSNSGAASKYQLVTFDNRGVGNSDKPWGWYSTSQMARDALMLMDHLRWSKAHVVGASMGGMIAQELAYAAPERVLSLALMVTTPGFRQGALPGMSQVTSYLSLAQNMVYPTHHRVASTMLYALFPDDFLQERHAGGDLTAQAILYKHHMERLKTVKMSLAGVLGHYSAVLFHNVTRDRLKVIADSDFPIVVIAAKKDRMLHPDNSKVLYKTLRGGKQTEAIVFENAGHDVHVQQRGEVAEALDKLFMLGSQTKQPRLAAHVPPSNGHGHRGKAKKKKRRGSK</sequence>
<dbReference type="InterPro" id="IPR029058">
    <property type="entry name" value="AB_hydrolase_fold"/>
</dbReference>
<dbReference type="Pfam" id="PF00561">
    <property type="entry name" value="Abhydrolase_1"/>
    <property type="match status" value="1"/>
</dbReference>
<evidence type="ECO:0000313" key="3">
    <source>
        <dbReference type="EMBL" id="KAF0714693.1"/>
    </source>
</evidence>
<dbReference type="InterPro" id="IPR000639">
    <property type="entry name" value="Epox_hydrolase-like"/>
</dbReference>
<dbReference type="PRINTS" id="PR00412">
    <property type="entry name" value="EPOXHYDRLASE"/>
</dbReference>
<dbReference type="InterPro" id="IPR050471">
    <property type="entry name" value="AB_hydrolase"/>
</dbReference>
<gene>
    <name evidence="4" type="primary">Aste57867_3743</name>
    <name evidence="3" type="ORF">As57867_003732</name>
    <name evidence="4" type="ORF">ASTE57867_3743</name>
</gene>
<feature type="domain" description="AB hydrolase-1" evidence="2">
    <location>
        <begin position="64"/>
        <end position="318"/>
    </location>
</feature>
<dbReference type="PANTHER" id="PTHR43433:SF5">
    <property type="entry name" value="AB HYDROLASE-1 DOMAIN-CONTAINING PROTEIN"/>
    <property type="match status" value="1"/>
</dbReference>
<accession>A0A485KAA6</accession>
<dbReference type="OrthoDB" id="19657at2759"/>
<dbReference type="PRINTS" id="PR00111">
    <property type="entry name" value="ABHYDROLASE"/>
</dbReference>
<reference evidence="4 5" key="1">
    <citation type="submission" date="2019-03" db="EMBL/GenBank/DDBJ databases">
        <authorList>
            <person name="Gaulin E."/>
            <person name="Dumas B."/>
        </authorList>
    </citation>
    <scope>NUCLEOTIDE SEQUENCE [LARGE SCALE GENOMIC DNA]</scope>
    <source>
        <strain evidence="4">CBS 568.67</strain>
    </source>
</reference>
<feature type="region of interest" description="Disordered" evidence="1">
    <location>
        <begin position="339"/>
        <end position="368"/>
    </location>
</feature>
<dbReference type="Gene3D" id="3.40.50.1820">
    <property type="entry name" value="alpha/beta hydrolase"/>
    <property type="match status" value="1"/>
</dbReference>